<dbReference type="SUPFAM" id="SSF81330">
    <property type="entry name" value="Gated mechanosensitive channel"/>
    <property type="match status" value="1"/>
</dbReference>
<keyword evidence="1" id="KW-0812">Transmembrane</keyword>
<feature type="transmembrane region" description="Helical" evidence="1">
    <location>
        <begin position="41"/>
        <end position="60"/>
    </location>
</feature>
<proteinExistence type="predicted"/>
<sequence length="119" mass="13009">MAVGIVVGAAFTDLIKSFVSDWITPLIGAIFQGGDFNELTFSVNGSTFFYGHFINVFIYCKPGPAASRQPRVLCFARTAAVLMVCIVVYFLVVLPINKLMARVNPGYLQQKRPDGCPSL</sequence>
<evidence type="ECO:0008006" key="4">
    <source>
        <dbReference type="Google" id="ProtNLM"/>
    </source>
</evidence>
<dbReference type="RefSeq" id="XP_005845599.1">
    <property type="nucleotide sequence ID" value="XM_005845537.1"/>
</dbReference>
<dbReference type="AlphaFoldDB" id="E1ZL45"/>
<dbReference type="OrthoDB" id="567387at2759"/>
<feature type="transmembrane region" description="Helical" evidence="1">
    <location>
        <begin position="72"/>
        <end position="96"/>
    </location>
</feature>
<dbReference type="KEGG" id="cvr:CHLNCDRAFT_136814"/>
<dbReference type="InterPro" id="IPR036019">
    <property type="entry name" value="MscL_channel"/>
</dbReference>
<dbReference type="GeneID" id="17352926"/>
<keyword evidence="3" id="KW-1185">Reference proteome</keyword>
<keyword evidence="1" id="KW-1133">Transmembrane helix</keyword>
<dbReference type="Pfam" id="PF01741">
    <property type="entry name" value="MscL"/>
    <property type="match status" value="1"/>
</dbReference>
<evidence type="ECO:0000256" key="1">
    <source>
        <dbReference type="SAM" id="Phobius"/>
    </source>
</evidence>
<gene>
    <name evidence="2" type="ORF">CHLNCDRAFT_136814</name>
</gene>
<reference evidence="2 3" key="1">
    <citation type="journal article" date="2010" name="Plant Cell">
        <title>The Chlorella variabilis NC64A genome reveals adaptation to photosymbiosis, coevolution with viruses, and cryptic sex.</title>
        <authorList>
            <person name="Blanc G."/>
            <person name="Duncan G."/>
            <person name="Agarkova I."/>
            <person name="Borodovsky M."/>
            <person name="Gurnon J."/>
            <person name="Kuo A."/>
            <person name="Lindquist E."/>
            <person name="Lucas S."/>
            <person name="Pangilinan J."/>
            <person name="Polle J."/>
            <person name="Salamov A."/>
            <person name="Terry A."/>
            <person name="Yamada T."/>
            <person name="Dunigan D.D."/>
            <person name="Grigoriev I.V."/>
            <person name="Claverie J.M."/>
            <person name="Van Etten J.L."/>
        </authorList>
    </citation>
    <scope>NUCLEOTIDE SEQUENCE [LARGE SCALE GENOMIC DNA]</scope>
    <source>
        <strain evidence="2 3">NC64A</strain>
    </source>
</reference>
<evidence type="ECO:0000313" key="2">
    <source>
        <dbReference type="EMBL" id="EFN53497.1"/>
    </source>
</evidence>
<evidence type="ECO:0000313" key="3">
    <source>
        <dbReference type="Proteomes" id="UP000008141"/>
    </source>
</evidence>
<keyword evidence="1" id="KW-0472">Membrane</keyword>
<dbReference type="Proteomes" id="UP000008141">
    <property type="component" value="Unassembled WGS sequence"/>
</dbReference>
<dbReference type="InterPro" id="IPR037673">
    <property type="entry name" value="MSC/AndL"/>
</dbReference>
<dbReference type="Gene3D" id="1.10.1200.120">
    <property type="entry name" value="Large-conductance mechanosensitive channel, MscL, domain 1"/>
    <property type="match status" value="1"/>
</dbReference>
<accession>E1ZL45</accession>
<dbReference type="InParanoid" id="E1ZL45"/>
<dbReference type="EMBL" id="GL433851">
    <property type="protein sequence ID" value="EFN53497.1"/>
    <property type="molecule type" value="Genomic_DNA"/>
</dbReference>
<protein>
    <recommendedName>
        <fullName evidence="4">Large conductance mechanosensitive channel protein</fullName>
    </recommendedName>
</protein>
<organism evidence="3">
    <name type="scientific">Chlorella variabilis</name>
    <name type="common">Green alga</name>
    <dbReference type="NCBI Taxonomy" id="554065"/>
    <lineage>
        <taxon>Eukaryota</taxon>
        <taxon>Viridiplantae</taxon>
        <taxon>Chlorophyta</taxon>
        <taxon>core chlorophytes</taxon>
        <taxon>Trebouxiophyceae</taxon>
        <taxon>Chlorellales</taxon>
        <taxon>Chlorellaceae</taxon>
        <taxon>Chlorella clade</taxon>
        <taxon>Chlorella</taxon>
    </lineage>
</organism>
<name>E1ZL45_CHLVA</name>